<dbReference type="PANTHER" id="PTHR33495:SF2">
    <property type="entry name" value="ANTI-SIGMA FACTOR ANTAGONIST TM_1081-RELATED"/>
    <property type="match status" value="1"/>
</dbReference>
<dbReference type="Gene3D" id="3.30.750.24">
    <property type="entry name" value="STAS domain"/>
    <property type="match status" value="1"/>
</dbReference>
<evidence type="ECO:0000313" key="3">
    <source>
        <dbReference type="EMBL" id="GAA2020239.1"/>
    </source>
</evidence>
<evidence type="ECO:0000313" key="4">
    <source>
        <dbReference type="Proteomes" id="UP001501285"/>
    </source>
</evidence>
<dbReference type="EMBL" id="BAAANB010000001">
    <property type="protein sequence ID" value="GAA2020239.1"/>
    <property type="molecule type" value="Genomic_DNA"/>
</dbReference>
<dbReference type="PROSITE" id="PS50801">
    <property type="entry name" value="STAS"/>
    <property type="match status" value="1"/>
</dbReference>
<comment type="caution">
    <text evidence="3">The sequence shown here is derived from an EMBL/GenBank/DDBJ whole genome shotgun (WGS) entry which is preliminary data.</text>
</comment>
<accession>A0ABN2TSU7</accession>
<evidence type="ECO:0000259" key="2">
    <source>
        <dbReference type="PROSITE" id="PS50801"/>
    </source>
</evidence>
<name>A0ABN2TSU7_9MICO</name>
<gene>
    <name evidence="3" type="ORF">GCM10009740_05740</name>
</gene>
<feature type="domain" description="STAS" evidence="2">
    <location>
        <begin position="5"/>
        <end position="118"/>
    </location>
</feature>
<sequence>MSDLARVETSRVDATQVVRVTGELDLSNAHAVVDAVGHGVPEHVTLLVLDLAGTTYLDSAAIASLFRLAQRLRDHRQELRLVVPREAPTRAVVELTRLSQVVTVDESAADLPQASRAYAALPPLEAVVSERWGGGAGEGPPRDGGPVRDSS</sequence>
<organism evidence="3 4">
    <name type="scientific">Terrabacter terrae</name>
    <dbReference type="NCBI Taxonomy" id="318434"/>
    <lineage>
        <taxon>Bacteria</taxon>
        <taxon>Bacillati</taxon>
        <taxon>Actinomycetota</taxon>
        <taxon>Actinomycetes</taxon>
        <taxon>Micrococcales</taxon>
        <taxon>Intrasporangiaceae</taxon>
        <taxon>Terrabacter</taxon>
    </lineage>
</organism>
<evidence type="ECO:0000256" key="1">
    <source>
        <dbReference type="SAM" id="MobiDB-lite"/>
    </source>
</evidence>
<dbReference type="InterPro" id="IPR036513">
    <property type="entry name" value="STAS_dom_sf"/>
</dbReference>
<dbReference type="CDD" id="cd07043">
    <property type="entry name" value="STAS_anti-anti-sigma_factors"/>
    <property type="match status" value="1"/>
</dbReference>
<dbReference type="Pfam" id="PF01740">
    <property type="entry name" value="STAS"/>
    <property type="match status" value="1"/>
</dbReference>
<keyword evidence="4" id="KW-1185">Reference proteome</keyword>
<reference evidence="3 4" key="1">
    <citation type="journal article" date="2019" name="Int. J. Syst. Evol. Microbiol.">
        <title>The Global Catalogue of Microorganisms (GCM) 10K type strain sequencing project: providing services to taxonomists for standard genome sequencing and annotation.</title>
        <authorList>
            <consortium name="The Broad Institute Genomics Platform"/>
            <consortium name="The Broad Institute Genome Sequencing Center for Infectious Disease"/>
            <person name="Wu L."/>
            <person name="Ma J."/>
        </authorList>
    </citation>
    <scope>NUCLEOTIDE SEQUENCE [LARGE SCALE GENOMIC DNA]</scope>
    <source>
        <strain evidence="3 4">JCM 14283</strain>
    </source>
</reference>
<dbReference type="InterPro" id="IPR002645">
    <property type="entry name" value="STAS_dom"/>
</dbReference>
<proteinExistence type="predicted"/>
<dbReference type="RefSeq" id="WP_343987205.1">
    <property type="nucleotide sequence ID" value="NZ_BAAANB010000001.1"/>
</dbReference>
<dbReference type="Proteomes" id="UP001501285">
    <property type="component" value="Unassembled WGS sequence"/>
</dbReference>
<feature type="region of interest" description="Disordered" evidence="1">
    <location>
        <begin position="130"/>
        <end position="151"/>
    </location>
</feature>
<dbReference type="PANTHER" id="PTHR33495">
    <property type="entry name" value="ANTI-SIGMA FACTOR ANTAGONIST TM_1081-RELATED-RELATED"/>
    <property type="match status" value="1"/>
</dbReference>
<dbReference type="SUPFAM" id="SSF52091">
    <property type="entry name" value="SpoIIaa-like"/>
    <property type="match status" value="1"/>
</dbReference>
<protein>
    <recommendedName>
        <fullName evidence="2">STAS domain-containing protein</fullName>
    </recommendedName>
</protein>